<accession>A0ABN7PJA5</accession>
<feature type="non-terminal residue" evidence="2">
    <location>
        <position position="1"/>
    </location>
</feature>
<feature type="region of interest" description="Disordered" evidence="1">
    <location>
        <begin position="95"/>
        <end position="131"/>
    </location>
</feature>
<name>A0ABN7PJA5_TIMPD</name>
<dbReference type="EMBL" id="CAJPIN010076883">
    <property type="protein sequence ID" value="CAG2067862.1"/>
    <property type="molecule type" value="Genomic_DNA"/>
</dbReference>
<sequence>VELSGLHPEDKDLKLNLESLPFLAPGAPVSRRLLEEFQGSQLEGFVIGISPMDLMQIEAGVSFLEITRQQDSPVTGQTTAADNGEIEIKIPTNCLPQYRDNDVPANPQTQTHGDVPPEQPTCYHDGRFYEE</sequence>
<keyword evidence="3" id="KW-1185">Reference proteome</keyword>
<protein>
    <submittedName>
        <fullName evidence="2">Uncharacterized protein</fullName>
    </submittedName>
</protein>
<proteinExistence type="predicted"/>
<evidence type="ECO:0000313" key="2">
    <source>
        <dbReference type="EMBL" id="CAG2067862.1"/>
    </source>
</evidence>
<gene>
    <name evidence="2" type="ORF">TPAB3V08_LOCUS14805</name>
</gene>
<dbReference type="InterPro" id="IPR052278">
    <property type="entry name" value="Chordin-like_regulators"/>
</dbReference>
<evidence type="ECO:0000256" key="1">
    <source>
        <dbReference type="SAM" id="MobiDB-lite"/>
    </source>
</evidence>
<feature type="non-terminal residue" evidence="2">
    <location>
        <position position="131"/>
    </location>
</feature>
<dbReference type="PANTHER" id="PTHR46526:SF1">
    <property type="entry name" value="CHORDIN"/>
    <property type="match status" value="1"/>
</dbReference>
<dbReference type="Proteomes" id="UP001153148">
    <property type="component" value="Unassembled WGS sequence"/>
</dbReference>
<reference evidence="2" key="1">
    <citation type="submission" date="2021-03" db="EMBL/GenBank/DDBJ databases">
        <authorList>
            <person name="Tran Van P."/>
        </authorList>
    </citation>
    <scope>NUCLEOTIDE SEQUENCE</scope>
</reference>
<evidence type="ECO:0000313" key="3">
    <source>
        <dbReference type="Proteomes" id="UP001153148"/>
    </source>
</evidence>
<organism evidence="2 3">
    <name type="scientific">Timema podura</name>
    <name type="common">Walking stick</name>
    <dbReference type="NCBI Taxonomy" id="61482"/>
    <lineage>
        <taxon>Eukaryota</taxon>
        <taxon>Metazoa</taxon>
        <taxon>Ecdysozoa</taxon>
        <taxon>Arthropoda</taxon>
        <taxon>Hexapoda</taxon>
        <taxon>Insecta</taxon>
        <taxon>Pterygota</taxon>
        <taxon>Neoptera</taxon>
        <taxon>Polyneoptera</taxon>
        <taxon>Phasmatodea</taxon>
        <taxon>Timematodea</taxon>
        <taxon>Timematoidea</taxon>
        <taxon>Timematidae</taxon>
        <taxon>Timema</taxon>
    </lineage>
</organism>
<comment type="caution">
    <text evidence="2">The sequence shown here is derived from an EMBL/GenBank/DDBJ whole genome shotgun (WGS) entry which is preliminary data.</text>
</comment>
<dbReference type="PANTHER" id="PTHR46526">
    <property type="entry name" value="CHORDIN"/>
    <property type="match status" value="1"/>
</dbReference>